<comment type="similarity">
    <text evidence="3">Belongs to the WD repeat MDV1/CAF4 family.</text>
</comment>
<dbReference type="Pfam" id="PF01048">
    <property type="entry name" value="PNP_UDP_1"/>
    <property type="match status" value="1"/>
</dbReference>
<dbReference type="Proteomes" id="UP000637239">
    <property type="component" value="Chromosome 3"/>
</dbReference>
<evidence type="ECO:0000313" key="9">
    <source>
        <dbReference type="EMBL" id="BCR87163.1"/>
    </source>
</evidence>
<name>A0A7R7VM00_ASPCH</name>
<dbReference type="InterPro" id="IPR000845">
    <property type="entry name" value="Nucleoside_phosphorylase_d"/>
</dbReference>
<evidence type="ECO:0000256" key="5">
    <source>
        <dbReference type="ARBA" id="ARBA00043913"/>
    </source>
</evidence>
<evidence type="ECO:0000256" key="2">
    <source>
        <dbReference type="ARBA" id="ARBA00022737"/>
    </source>
</evidence>
<evidence type="ECO:0000259" key="7">
    <source>
        <dbReference type="Pfam" id="PF01048"/>
    </source>
</evidence>
<feature type="domain" description="Nucleoside phosphorylase" evidence="7">
    <location>
        <begin position="18"/>
        <end position="294"/>
    </location>
</feature>
<dbReference type="InterPro" id="IPR027417">
    <property type="entry name" value="P-loop_NTPase"/>
</dbReference>
<dbReference type="GO" id="GO:0009116">
    <property type="term" value="P:nucleoside metabolic process"/>
    <property type="evidence" value="ECO:0007669"/>
    <property type="project" value="InterPro"/>
</dbReference>
<reference evidence="9" key="1">
    <citation type="submission" date="2021-01" db="EMBL/GenBank/DDBJ databases">
        <authorList>
            <consortium name="Aspergillus chevalieri M1 genome sequencing consortium"/>
            <person name="Kazuki M."/>
            <person name="Futagami T."/>
        </authorList>
    </citation>
    <scope>NUCLEOTIDE SEQUENCE</scope>
    <source>
        <strain evidence="9">M1</strain>
    </source>
</reference>
<gene>
    <name evidence="9" type="ORF">ACHE_31150S</name>
</gene>
<organism evidence="9 10">
    <name type="scientific">Aspergillus chevalieri</name>
    <name type="common">Eurotium chevalieri</name>
    <dbReference type="NCBI Taxonomy" id="182096"/>
    <lineage>
        <taxon>Eukaryota</taxon>
        <taxon>Fungi</taxon>
        <taxon>Dikarya</taxon>
        <taxon>Ascomycota</taxon>
        <taxon>Pezizomycotina</taxon>
        <taxon>Eurotiomycetes</taxon>
        <taxon>Eurotiomycetidae</taxon>
        <taxon>Eurotiales</taxon>
        <taxon>Aspergillaceae</taxon>
        <taxon>Aspergillus</taxon>
        <taxon>Aspergillus subgen. Aspergillus</taxon>
    </lineage>
</organism>
<dbReference type="KEGG" id="ache:ACHE_31150S"/>
<feature type="domain" description="Nephrocystin 3-like N-terminal" evidence="8">
    <location>
        <begin position="385"/>
        <end position="544"/>
    </location>
</feature>
<dbReference type="SUPFAM" id="SSF52540">
    <property type="entry name" value="P-loop containing nucleoside triphosphate hydrolases"/>
    <property type="match status" value="1"/>
</dbReference>
<dbReference type="PROSITE" id="PS50082">
    <property type="entry name" value="WD_REPEATS_2"/>
    <property type="match status" value="10"/>
</dbReference>
<feature type="repeat" description="WD" evidence="6">
    <location>
        <begin position="1165"/>
        <end position="1206"/>
    </location>
</feature>
<dbReference type="PRINTS" id="PR00320">
    <property type="entry name" value="GPROTEINBRPT"/>
</dbReference>
<dbReference type="PANTHER" id="PTHR22847:SF637">
    <property type="entry name" value="WD REPEAT DOMAIN 5B"/>
    <property type="match status" value="1"/>
</dbReference>
<feature type="repeat" description="WD" evidence="6">
    <location>
        <begin position="1123"/>
        <end position="1164"/>
    </location>
</feature>
<dbReference type="InterPro" id="IPR020472">
    <property type="entry name" value="WD40_PAC1"/>
</dbReference>
<feature type="repeat" description="WD" evidence="6">
    <location>
        <begin position="1039"/>
        <end position="1080"/>
    </location>
</feature>
<dbReference type="Pfam" id="PF24883">
    <property type="entry name" value="NPHP3_N"/>
    <property type="match status" value="1"/>
</dbReference>
<feature type="repeat" description="WD" evidence="6">
    <location>
        <begin position="997"/>
        <end position="1038"/>
    </location>
</feature>
<dbReference type="Gene3D" id="2.130.10.10">
    <property type="entry name" value="YVTN repeat-like/Quinoprotein amine dehydrogenase"/>
    <property type="match status" value="4"/>
</dbReference>
<evidence type="ECO:0000313" key="10">
    <source>
        <dbReference type="Proteomes" id="UP000637239"/>
    </source>
</evidence>
<dbReference type="PROSITE" id="PS50294">
    <property type="entry name" value="WD_REPEATS_REGION"/>
    <property type="match status" value="10"/>
</dbReference>
<feature type="repeat" description="WD" evidence="6">
    <location>
        <begin position="955"/>
        <end position="987"/>
    </location>
</feature>
<dbReference type="PANTHER" id="PTHR22847">
    <property type="entry name" value="WD40 REPEAT PROTEIN"/>
    <property type="match status" value="1"/>
</dbReference>
<feature type="repeat" description="WD" evidence="6">
    <location>
        <begin position="1081"/>
        <end position="1122"/>
    </location>
</feature>
<feature type="repeat" description="WD" evidence="6">
    <location>
        <begin position="871"/>
        <end position="912"/>
    </location>
</feature>
<keyword evidence="10" id="KW-1185">Reference proteome</keyword>
<dbReference type="GO" id="GO:0005634">
    <property type="term" value="C:nucleus"/>
    <property type="evidence" value="ECO:0007669"/>
    <property type="project" value="TreeGrafter"/>
</dbReference>
<dbReference type="InterPro" id="IPR015943">
    <property type="entry name" value="WD40/YVTN_repeat-like_dom_sf"/>
</dbReference>
<dbReference type="InterPro" id="IPR011047">
    <property type="entry name" value="Quinoprotein_ADH-like_sf"/>
</dbReference>
<dbReference type="EMBL" id="AP024418">
    <property type="protein sequence ID" value="BCR87163.1"/>
    <property type="molecule type" value="Genomic_DNA"/>
</dbReference>
<dbReference type="SUPFAM" id="SSF53167">
    <property type="entry name" value="Purine and uridine phosphorylases"/>
    <property type="match status" value="1"/>
</dbReference>
<dbReference type="RefSeq" id="XP_043135685.1">
    <property type="nucleotide sequence ID" value="XM_043277847.1"/>
</dbReference>
<dbReference type="GO" id="GO:0003824">
    <property type="term" value="F:catalytic activity"/>
    <property type="evidence" value="ECO:0007669"/>
    <property type="project" value="InterPro"/>
</dbReference>
<feature type="repeat" description="WD" evidence="6">
    <location>
        <begin position="829"/>
        <end position="870"/>
    </location>
</feature>
<evidence type="ECO:0000256" key="1">
    <source>
        <dbReference type="ARBA" id="ARBA00022574"/>
    </source>
</evidence>
<proteinExistence type="inferred from homology"/>
<dbReference type="InterPro" id="IPR056884">
    <property type="entry name" value="NPHP3-like_N"/>
</dbReference>
<keyword evidence="1 6" id="KW-0853">WD repeat</keyword>
<dbReference type="InterPro" id="IPR001680">
    <property type="entry name" value="WD40_rpt"/>
</dbReference>
<dbReference type="Gene3D" id="3.40.50.1580">
    <property type="entry name" value="Nucleoside phosphorylase domain"/>
    <property type="match status" value="1"/>
</dbReference>
<accession>A0A7R7VM00</accession>
<evidence type="ECO:0000256" key="6">
    <source>
        <dbReference type="PROSITE-ProRule" id="PRU00221"/>
    </source>
</evidence>
<comment type="function">
    <text evidence="5">Involved in mitochondrial fission. Acts as an adapter protein required to form mitochondrial fission complexes. Formation of these complexes is required to promote constriction and fission of the mitochondrial compartment at a late step in mitochondrial division.</text>
</comment>
<dbReference type="SMART" id="SM00320">
    <property type="entry name" value="WD40"/>
    <property type="match status" value="10"/>
</dbReference>
<evidence type="ECO:0000259" key="8">
    <source>
        <dbReference type="Pfam" id="PF24883"/>
    </source>
</evidence>
<dbReference type="Gene3D" id="3.40.50.300">
    <property type="entry name" value="P-loop containing nucleotide triphosphate hydrolases"/>
    <property type="match status" value="1"/>
</dbReference>
<evidence type="ECO:0000256" key="4">
    <source>
        <dbReference type="ARBA" id="ARBA00039789"/>
    </source>
</evidence>
<feature type="repeat" description="WD" evidence="6">
    <location>
        <begin position="913"/>
        <end position="954"/>
    </location>
</feature>
<dbReference type="GO" id="GO:1990234">
    <property type="term" value="C:transferase complex"/>
    <property type="evidence" value="ECO:0007669"/>
    <property type="project" value="UniProtKB-ARBA"/>
</dbReference>
<dbReference type="Pfam" id="PF00400">
    <property type="entry name" value="WD40"/>
    <property type="match status" value="10"/>
</dbReference>
<dbReference type="GeneID" id="66981522"/>
<dbReference type="FunFam" id="2.130.10.10:FF:001666">
    <property type="entry name" value="Vegetative incompatibility WD repeat protein, putative"/>
    <property type="match status" value="1"/>
</dbReference>
<feature type="repeat" description="WD" evidence="6">
    <location>
        <begin position="1207"/>
        <end position="1250"/>
    </location>
</feature>
<dbReference type="CDD" id="cd00200">
    <property type="entry name" value="WD40"/>
    <property type="match status" value="2"/>
</dbReference>
<keyword evidence="2" id="KW-0677">Repeat</keyword>
<dbReference type="InterPro" id="IPR035994">
    <property type="entry name" value="Nucleoside_phosphorylase_sf"/>
</dbReference>
<protein>
    <recommendedName>
        <fullName evidence="4">Mitochondrial division protein 1</fullName>
    </recommendedName>
</protein>
<evidence type="ECO:0000256" key="3">
    <source>
        <dbReference type="ARBA" id="ARBA00038415"/>
    </source>
</evidence>
<dbReference type="SUPFAM" id="SSF50998">
    <property type="entry name" value="Quinoprotein alcohol dehydrogenase-like"/>
    <property type="match status" value="2"/>
</dbReference>
<reference evidence="9" key="2">
    <citation type="submission" date="2021-02" db="EMBL/GenBank/DDBJ databases">
        <title>Aspergillus chevalieri M1 genome sequence.</title>
        <authorList>
            <person name="Kadooka C."/>
            <person name="Mori K."/>
            <person name="Futagami T."/>
        </authorList>
    </citation>
    <scope>NUCLEOTIDE SEQUENCE</scope>
    <source>
        <strain evidence="9">M1</strain>
    </source>
</reference>
<sequence length="1347" mass="150040">MTKGNTMASSPPLESYQIGWICALPIEAAAAEEMLDEDFGPLDEQDNADTNIYTLGRIGKHHVVIACMGGRYGTTSATIVANNMMRTFSKSLRVGLMVGIGGGIPTATNDIRLGDIVISYPTDTCGGVLQHDMGRIGEDGKLTRTGSLNSPPRLLLVAADKMRTHMLTKDPSYPYYIEKVIQKNARTRRNFGRPEPRNDRLFQTEYEHPPTADTCDNCLAEWEVSRPEREDNEPQPHYGIIASGNAVVKHGKTRERLQKDTGALCFEMEAAGLMLDFPCIVIRGLCDYADSHKTKRWQGYAALAAASYTKELLSYVPHGQVSQEKLVTDTLTIAKELKSLNSSTNSVVKKIDLQGLKTAAGAAFNSYDNQHTECLSGTRVELLREIEDWTKSPDGKSILWLNGMAGTGKSTISRTVAGCLKRQHLLGATFFFKRGEEDRGTAKKLFPTLVEQLINGLPHMFPEVQMAIDDDPNISENELEEQFEKLLIDPLLRIEQGGETTTRVIVIDALDECDCEDDIRVILRLLPQVRRSTSMQLRFFLTSRPELPIKLGFTEITGVYQDLVLHEIPEPVIERDISLYFKDQFSRLRRERSFSSTWPGDATVKILIDKAFPLFIAAATLCRFIGDVNWNPKKRLDEFLSDQTIYVSKMDRIYVPVLKQLLTGQNEEESQQLLEDFKRIVGAVIILATPLSINALSQLLDREREDVECRLGRLHSVLSIPNDFDTPVRVFHLSFRDFLLDHQKVTIEKLESLIQGDKYSEISGFFYDAKRFVRKNRQIVASAPLQLYSSGLIFAPNNSTIKGQFHSELAAWGQLPRVEENWSVELQTLEGHSGWVESVAFSPNGQLLASGSNDKTIKLWDPNTGDLHHTLEGHSDWVRSVAFSPNGQLLASGSHDKTIKLWDPNTGDLHHTLEGHSDWVRSVAFSPNGQLLASSSHDKTIKLWDPNTGDLHHTLEGHSDWVRSVAFSPNGQLLTSCSQDKTIKLWDPIIGNLRQTLEGHSGWVESVAFSPNGQLLASCSQDKTIKLWDPITADLRQTVQGYSSRVESVAFSPNDQLLASGSHDKTIKLWDPNTGDLHQTLQGHSGTVKSVTFSPNGKLLASGSYDKTIKLWNPRTGKVRQTFRGHYSRVLSVAFSPNGKLLASGSYDKTIKLWNPRTGKVHRTLEGHSGWVESVAFSPNCKLLASGSNDKTVKLWDPNTGDLHHTLEGHSDWVRSVAFSPNGQLLASASGSRDKTVKIWDPSTGDLRQALDGHSSPVLSEINVDISILENEWLCFRGRRVLWLPPQFRPTCLGFKAGILGLGHSSGRVSFISVTAQLSTALDVRQTPSRWQAIVTMPREQLRRTAA</sequence>